<feature type="transmembrane region" description="Helical" evidence="14">
    <location>
        <begin position="185"/>
        <end position="205"/>
    </location>
</feature>
<feature type="transmembrane region" description="Helical" evidence="14">
    <location>
        <begin position="47"/>
        <end position="66"/>
    </location>
</feature>
<keyword evidence="3 14" id="KW-1003">Cell membrane</keyword>
<dbReference type="InterPro" id="IPR008915">
    <property type="entry name" value="Peptidase_M50"/>
</dbReference>
<dbReference type="SUPFAM" id="SSF54631">
    <property type="entry name" value="CBS-domain pair"/>
    <property type="match status" value="1"/>
</dbReference>
<proteinExistence type="inferred from homology"/>
<feature type="binding site" evidence="16">
    <location>
        <position position="71"/>
    </location>
    <ligand>
        <name>Zn(2+)</name>
        <dbReference type="ChEBI" id="CHEBI:29105"/>
        <note>catalytic</note>
    </ligand>
</feature>
<keyword evidence="8 14" id="KW-0378">Hydrolase</keyword>
<dbReference type="CDD" id="cd06164">
    <property type="entry name" value="S2P-M50_SpoIVFB_CBS"/>
    <property type="match status" value="1"/>
</dbReference>
<accession>A0A8J3M4E0</accession>
<dbReference type="Gene3D" id="3.10.580.10">
    <property type="entry name" value="CBS-domain"/>
    <property type="match status" value="1"/>
</dbReference>
<comment type="subcellular location">
    <subcellularLocation>
        <location evidence="1 14">Cell membrane</location>
        <topology evidence="1 14">Multi-pass membrane protein</topology>
    </subcellularLocation>
</comment>
<keyword evidence="20" id="KW-1185">Reference proteome</keyword>
<keyword evidence="11 14" id="KW-0482">Metalloprotease</keyword>
<comment type="similarity">
    <text evidence="2 14">Belongs to the peptidase M50B family.</text>
</comment>
<dbReference type="Pfam" id="PF02163">
    <property type="entry name" value="Peptidase_M50"/>
    <property type="match status" value="2"/>
</dbReference>
<evidence type="ECO:0000256" key="17">
    <source>
        <dbReference type="PROSITE-ProRule" id="PRU00703"/>
    </source>
</evidence>
<protein>
    <recommendedName>
        <fullName evidence="14">Zinc metalloprotease</fullName>
    </recommendedName>
</protein>
<keyword evidence="6 14" id="KW-0479">Metal-binding</keyword>
<name>A0A8J3M4E0_9ACTN</name>
<dbReference type="PIRSF" id="PIRSF006404">
    <property type="entry name" value="UCP006404_Pept_M50_CBS"/>
    <property type="match status" value="1"/>
</dbReference>
<sequence>MTQTLRLGRVAGIPVGVHWSVLVIMALLVQGLATAVLPTSAPGRPNWVYWATAVGAAVLFLLSLLAHELAHALVARYYGIRVQRVTLWLLGGVAELTDEAPHARADLFVAGAGPLTSVVAAAAFGGGVVAAAVLGAPAVLTAALVWLALINAILAVFNLLPGAPLDGGRVLRAILWRIRGDREQANLVATRAGHVIGLLLILAGMAEVLSTGQLRGLWLGIVGWFLMSAATAEQANARYRALLGKLPVRDVMNPYPLSGNPDQSVDDFTRTVASRAHHRAFPLRDWYGRPAGMVRLADVARVPIEARPSTRLGEVATRPDLVPVVAAARPAAEIAPVVARSDLVLVVEDDLLVGVVSQADIARAAELARQP</sequence>
<dbReference type="PANTHER" id="PTHR39188">
    <property type="entry name" value="MEMBRANE-ASSOCIATED ZINC METALLOPROTEASE M50B"/>
    <property type="match status" value="1"/>
</dbReference>
<dbReference type="AlphaFoldDB" id="A0A8J3M4E0"/>
<dbReference type="PROSITE" id="PS51371">
    <property type="entry name" value="CBS"/>
    <property type="match status" value="1"/>
</dbReference>
<evidence type="ECO:0000256" key="15">
    <source>
        <dbReference type="PIRSR" id="PIRSR006404-1"/>
    </source>
</evidence>
<evidence type="ECO:0000256" key="9">
    <source>
        <dbReference type="ARBA" id="ARBA00022833"/>
    </source>
</evidence>
<dbReference type="InterPro" id="IPR016483">
    <property type="entry name" value="UCP006404_Pept_M50_CBS"/>
</dbReference>
<keyword evidence="12 17" id="KW-0129">CBS domain</keyword>
<gene>
    <name evidence="19" type="ORF">Pfl04_51740</name>
</gene>
<dbReference type="GO" id="GO:0005886">
    <property type="term" value="C:plasma membrane"/>
    <property type="evidence" value="ECO:0007669"/>
    <property type="project" value="UniProtKB-SubCell"/>
</dbReference>
<evidence type="ECO:0000256" key="6">
    <source>
        <dbReference type="ARBA" id="ARBA00022723"/>
    </source>
</evidence>
<dbReference type="GO" id="GO:0006508">
    <property type="term" value="P:proteolysis"/>
    <property type="evidence" value="ECO:0007669"/>
    <property type="project" value="UniProtKB-KW"/>
</dbReference>
<dbReference type="InterPro" id="IPR000644">
    <property type="entry name" value="CBS_dom"/>
</dbReference>
<organism evidence="19 20">
    <name type="scientific">Planosporangium flavigriseum</name>
    <dbReference type="NCBI Taxonomy" id="373681"/>
    <lineage>
        <taxon>Bacteria</taxon>
        <taxon>Bacillati</taxon>
        <taxon>Actinomycetota</taxon>
        <taxon>Actinomycetes</taxon>
        <taxon>Micromonosporales</taxon>
        <taxon>Micromonosporaceae</taxon>
        <taxon>Planosporangium</taxon>
    </lineage>
</organism>
<evidence type="ECO:0000256" key="7">
    <source>
        <dbReference type="ARBA" id="ARBA00022737"/>
    </source>
</evidence>
<feature type="binding site" evidence="16">
    <location>
        <position position="67"/>
    </location>
    <ligand>
        <name>Zn(2+)</name>
        <dbReference type="ChEBI" id="CHEBI:29105"/>
        <note>catalytic</note>
    </ligand>
</feature>
<evidence type="ECO:0000313" key="19">
    <source>
        <dbReference type="EMBL" id="GIG76770.1"/>
    </source>
</evidence>
<feature type="transmembrane region" description="Helical" evidence="14">
    <location>
        <begin position="140"/>
        <end position="165"/>
    </location>
</feature>
<evidence type="ECO:0000256" key="12">
    <source>
        <dbReference type="ARBA" id="ARBA00023122"/>
    </source>
</evidence>
<dbReference type="PANTHER" id="PTHR39188:SF3">
    <property type="entry name" value="STAGE IV SPORULATION PROTEIN FB"/>
    <property type="match status" value="1"/>
</dbReference>
<feature type="transmembrane region" description="Helical" evidence="14">
    <location>
        <begin position="12"/>
        <end position="35"/>
    </location>
</feature>
<comment type="cofactor">
    <cofactor evidence="14 16">
        <name>Zn(2+)</name>
        <dbReference type="ChEBI" id="CHEBI:29105"/>
    </cofactor>
    <text evidence="14 16">Binds 1 zinc ion per subunit.</text>
</comment>
<evidence type="ECO:0000256" key="11">
    <source>
        <dbReference type="ARBA" id="ARBA00023049"/>
    </source>
</evidence>
<evidence type="ECO:0000256" key="3">
    <source>
        <dbReference type="ARBA" id="ARBA00022475"/>
    </source>
</evidence>
<keyword evidence="5 14" id="KW-0812">Transmembrane</keyword>
<keyword evidence="9 14" id="KW-0862">Zinc</keyword>
<keyword evidence="7" id="KW-0677">Repeat</keyword>
<dbReference type="Proteomes" id="UP000653674">
    <property type="component" value="Unassembled WGS sequence"/>
</dbReference>
<reference evidence="19" key="1">
    <citation type="submission" date="2021-01" db="EMBL/GenBank/DDBJ databases">
        <title>Whole genome shotgun sequence of Planosporangium flavigriseum NBRC 105377.</title>
        <authorList>
            <person name="Komaki H."/>
            <person name="Tamura T."/>
        </authorList>
    </citation>
    <scope>NUCLEOTIDE SEQUENCE</scope>
    <source>
        <strain evidence="19">NBRC 105377</strain>
    </source>
</reference>
<evidence type="ECO:0000256" key="13">
    <source>
        <dbReference type="ARBA" id="ARBA00023136"/>
    </source>
</evidence>
<evidence type="ECO:0000256" key="4">
    <source>
        <dbReference type="ARBA" id="ARBA00022670"/>
    </source>
</evidence>
<dbReference type="GO" id="GO:0046872">
    <property type="term" value="F:metal ion binding"/>
    <property type="evidence" value="ECO:0007669"/>
    <property type="project" value="UniProtKB-UniRule"/>
</dbReference>
<evidence type="ECO:0000256" key="14">
    <source>
        <dbReference type="PIRNR" id="PIRNR006404"/>
    </source>
</evidence>
<keyword evidence="10 14" id="KW-1133">Transmembrane helix</keyword>
<comment type="caution">
    <text evidence="19">The sequence shown here is derived from an EMBL/GenBank/DDBJ whole genome shotgun (WGS) entry which is preliminary data.</text>
</comment>
<feature type="domain" description="CBS" evidence="18">
    <location>
        <begin position="252"/>
        <end position="309"/>
    </location>
</feature>
<dbReference type="InterPro" id="IPR046342">
    <property type="entry name" value="CBS_dom_sf"/>
</dbReference>
<evidence type="ECO:0000256" key="1">
    <source>
        <dbReference type="ARBA" id="ARBA00004651"/>
    </source>
</evidence>
<keyword evidence="4 14" id="KW-0645">Protease</keyword>
<dbReference type="EMBL" id="BONU01000078">
    <property type="protein sequence ID" value="GIG76770.1"/>
    <property type="molecule type" value="Genomic_DNA"/>
</dbReference>
<evidence type="ECO:0000256" key="10">
    <source>
        <dbReference type="ARBA" id="ARBA00022989"/>
    </source>
</evidence>
<keyword evidence="13 14" id="KW-0472">Membrane</keyword>
<evidence type="ECO:0000256" key="8">
    <source>
        <dbReference type="ARBA" id="ARBA00022801"/>
    </source>
</evidence>
<dbReference type="RefSeq" id="WP_168080184.1">
    <property type="nucleotide sequence ID" value="NZ_BAAAQJ010000037.1"/>
</dbReference>
<evidence type="ECO:0000313" key="20">
    <source>
        <dbReference type="Proteomes" id="UP000653674"/>
    </source>
</evidence>
<feature type="binding site" evidence="16">
    <location>
        <position position="166"/>
    </location>
    <ligand>
        <name>Zn(2+)</name>
        <dbReference type="ChEBI" id="CHEBI:29105"/>
        <note>catalytic</note>
    </ligand>
</feature>
<evidence type="ECO:0000259" key="18">
    <source>
        <dbReference type="PROSITE" id="PS51371"/>
    </source>
</evidence>
<dbReference type="GO" id="GO:0008237">
    <property type="term" value="F:metallopeptidase activity"/>
    <property type="evidence" value="ECO:0007669"/>
    <property type="project" value="UniProtKB-UniRule"/>
</dbReference>
<evidence type="ECO:0000256" key="2">
    <source>
        <dbReference type="ARBA" id="ARBA00007931"/>
    </source>
</evidence>
<feature type="active site" evidence="15">
    <location>
        <position position="68"/>
    </location>
</feature>
<feature type="transmembrane region" description="Helical" evidence="14">
    <location>
        <begin position="107"/>
        <end position="134"/>
    </location>
</feature>
<evidence type="ECO:0000256" key="5">
    <source>
        <dbReference type="ARBA" id="ARBA00022692"/>
    </source>
</evidence>
<evidence type="ECO:0000256" key="16">
    <source>
        <dbReference type="PIRSR" id="PIRSR006404-2"/>
    </source>
</evidence>